<comment type="similarity">
    <text evidence="1 3">Belongs to the short-chain dehydrogenases/reductases (SDR) family.</text>
</comment>
<dbReference type="AlphaFoldDB" id="A0A420K907"/>
<evidence type="ECO:0000256" key="3">
    <source>
        <dbReference type="RuleBase" id="RU000363"/>
    </source>
</evidence>
<evidence type="ECO:0000256" key="2">
    <source>
        <dbReference type="ARBA" id="ARBA00023002"/>
    </source>
</evidence>
<dbReference type="RefSeq" id="WP_094437656.1">
    <property type="nucleotide sequence ID" value="NZ_NKDB02000004.1"/>
</dbReference>
<dbReference type="PRINTS" id="PR00080">
    <property type="entry name" value="SDRFAMILY"/>
</dbReference>
<dbReference type="Proteomes" id="UP000216225">
    <property type="component" value="Unassembled WGS sequence"/>
</dbReference>
<dbReference type="InterPro" id="IPR002347">
    <property type="entry name" value="SDR_fam"/>
</dbReference>
<dbReference type="SUPFAM" id="SSF51735">
    <property type="entry name" value="NAD(P)-binding Rossmann-fold domains"/>
    <property type="match status" value="1"/>
</dbReference>
<organism evidence="4 5">
    <name type="scientific">Alicycliphilus denitrificans</name>
    <dbReference type="NCBI Taxonomy" id="179636"/>
    <lineage>
        <taxon>Bacteria</taxon>
        <taxon>Pseudomonadati</taxon>
        <taxon>Pseudomonadota</taxon>
        <taxon>Betaproteobacteria</taxon>
        <taxon>Burkholderiales</taxon>
        <taxon>Comamonadaceae</taxon>
        <taxon>Alicycliphilus</taxon>
    </lineage>
</organism>
<dbReference type="Pfam" id="PF00106">
    <property type="entry name" value="adh_short"/>
    <property type="match status" value="1"/>
</dbReference>
<dbReference type="EMBL" id="NKDB02000004">
    <property type="protein sequence ID" value="RKJ95147.1"/>
    <property type="molecule type" value="Genomic_DNA"/>
</dbReference>
<accession>A0A420K907</accession>
<evidence type="ECO:0000256" key="1">
    <source>
        <dbReference type="ARBA" id="ARBA00006484"/>
    </source>
</evidence>
<dbReference type="FunFam" id="3.40.50.720:FF:000084">
    <property type="entry name" value="Short-chain dehydrogenase reductase"/>
    <property type="match status" value="1"/>
</dbReference>
<dbReference type="GO" id="GO:0016616">
    <property type="term" value="F:oxidoreductase activity, acting on the CH-OH group of donors, NAD or NADP as acceptor"/>
    <property type="evidence" value="ECO:0007669"/>
    <property type="project" value="TreeGrafter"/>
</dbReference>
<dbReference type="CDD" id="cd05233">
    <property type="entry name" value="SDR_c"/>
    <property type="match status" value="1"/>
</dbReference>
<dbReference type="PANTHER" id="PTHR42760">
    <property type="entry name" value="SHORT-CHAIN DEHYDROGENASES/REDUCTASES FAMILY MEMBER"/>
    <property type="match status" value="1"/>
</dbReference>
<name>A0A420K907_9BURK</name>
<dbReference type="PROSITE" id="PS00061">
    <property type="entry name" value="ADH_SHORT"/>
    <property type="match status" value="1"/>
</dbReference>
<evidence type="ECO:0000313" key="5">
    <source>
        <dbReference type="Proteomes" id="UP000216225"/>
    </source>
</evidence>
<proteinExistence type="inferred from homology"/>
<dbReference type="PRINTS" id="PR00081">
    <property type="entry name" value="GDHRDH"/>
</dbReference>
<dbReference type="InterPro" id="IPR036291">
    <property type="entry name" value="NAD(P)-bd_dom_sf"/>
</dbReference>
<dbReference type="PANTHER" id="PTHR42760:SF115">
    <property type="entry name" value="3-OXOACYL-[ACYL-CARRIER-PROTEIN] REDUCTASE FABG"/>
    <property type="match status" value="1"/>
</dbReference>
<reference evidence="4 5" key="1">
    <citation type="submission" date="2018-09" db="EMBL/GenBank/DDBJ databases">
        <title>Genome comparison of Alicycliphilus sp. BQ1, a polyurethanolytic bacterium, with its closest phylogenetic relatives Alicycliphilus denitrificans BC and K601, unable to attack polyurethane.</title>
        <authorList>
            <person name="Loza-Tavera H."/>
            <person name="Lozano L."/>
            <person name="Cevallos M."/>
            <person name="Maya-Lucas O."/>
            <person name="Garcia-Mena J."/>
            <person name="Hernandez J."/>
        </authorList>
    </citation>
    <scope>NUCLEOTIDE SEQUENCE [LARGE SCALE GENOMIC DNA]</scope>
    <source>
        <strain evidence="4 5">BQ1</strain>
    </source>
</reference>
<dbReference type="Gene3D" id="3.40.50.720">
    <property type="entry name" value="NAD(P)-binding Rossmann-like Domain"/>
    <property type="match status" value="1"/>
</dbReference>
<gene>
    <name evidence="4" type="ORF">CE154_018760</name>
</gene>
<evidence type="ECO:0000313" key="4">
    <source>
        <dbReference type="EMBL" id="RKJ95147.1"/>
    </source>
</evidence>
<comment type="caution">
    <text evidence="4">The sequence shown here is derived from an EMBL/GenBank/DDBJ whole genome shotgun (WGS) entry which is preliminary data.</text>
</comment>
<sequence>MSAGLQGRVAIVTGAAGHLGRAVAAALGRQGAHLVLLDKQRPSASQIGGAGSVAACQADLLDPDRLAPAIRQAVAPWGRVDLLCHIAGGFRMGPAVHETPLQDWRFLMDLNAASLINVAHAVVPYMLQQSGGRIVTVGAAAALRGKAAMGAYCASKSSLIRLTESLSAELLDHGINVNCVLPSIIDTPDNRAAMPDADPARWVAPDALADVVAFLCSDMARAIHGAAIPVTGRTL</sequence>
<protein>
    <submittedName>
        <fullName evidence="4">SDR family oxidoreductase</fullName>
    </submittedName>
</protein>
<dbReference type="InterPro" id="IPR020904">
    <property type="entry name" value="Sc_DH/Rdtase_CS"/>
</dbReference>
<keyword evidence="2" id="KW-0560">Oxidoreductase</keyword>